<keyword evidence="5" id="KW-0349">Heme</keyword>
<evidence type="ECO:0000313" key="14">
    <source>
        <dbReference type="EMBL" id="KYB25693.1"/>
    </source>
</evidence>
<dbReference type="PROSITE" id="PS00086">
    <property type="entry name" value="CYTOCHROME_P450"/>
    <property type="match status" value="2"/>
</dbReference>
<evidence type="ECO:0000256" key="2">
    <source>
        <dbReference type="ARBA" id="ARBA00004174"/>
    </source>
</evidence>
<dbReference type="PANTHER" id="PTHR24292">
    <property type="entry name" value="CYTOCHROME P450"/>
    <property type="match status" value="1"/>
</dbReference>
<dbReference type="Proteomes" id="UP000007266">
    <property type="component" value="Linkage group 8"/>
</dbReference>
<dbReference type="InterPro" id="IPR001128">
    <property type="entry name" value="Cyt_P450"/>
</dbReference>
<evidence type="ECO:0008006" key="16">
    <source>
        <dbReference type="Google" id="ProtNLM"/>
    </source>
</evidence>
<feature type="transmembrane region" description="Helical" evidence="13">
    <location>
        <begin position="925"/>
        <end position="945"/>
    </location>
</feature>
<comment type="cofactor">
    <cofactor evidence="1">
        <name>heme</name>
        <dbReference type="ChEBI" id="CHEBI:30413"/>
    </cofactor>
</comment>
<accession>A0A139WCP0</accession>
<keyword evidence="13" id="KW-1133">Transmembrane helix</keyword>
<dbReference type="GO" id="GO:0020037">
    <property type="term" value="F:heme binding"/>
    <property type="evidence" value="ECO:0007669"/>
    <property type="project" value="InterPro"/>
</dbReference>
<keyword evidence="8" id="KW-0492">Microsome</keyword>
<evidence type="ECO:0000256" key="11">
    <source>
        <dbReference type="ARBA" id="ARBA00023033"/>
    </source>
</evidence>
<comment type="subcellular location">
    <subcellularLocation>
        <location evidence="3">Endoplasmic reticulum membrane</location>
        <topology evidence="3">Peripheral membrane protein</topology>
    </subcellularLocation>
    <subcellularLocation>
        <location evidence="2">Microsome membrane</location>
        <topology evidence="2">Peripheral membrane protein</topology>
    </subcellularLocation>
</comment>
<dbReference type="Gene3D" id="1.10.630.10">
    <property type="entry name" value="Cytochrome P450"/>
    <property type="match status" value="3"/>
</dbReference>
<reference evidence="14 15" key="1">
    <citation type="journal article" date="2008" name="Nature">
        <title>The genome of the model beetle and pest Tribolium castaneum.</title>
        <authorList>
            <consortium name="Tribolium Genome Sequencing Consortium"/>
            <person name="Richards S."/>
            <person name="Gibbs R.A."/>
            <person name="Weinstock G.M."/>
            <person name="Brown S.J."/>
            <person name="Denell R."/>
            <person name="Beeman R.W."/>
            <person name="Gibbs R."/>
            <person name="Beeman R.W."/>
            <person name="Brown S.J."/>
            <person name="Bucher G."/>
            <person name="Friedrich M."/>
            <person name="Grimmelikhuijzen C.J."/>
            <person name="Klingler M."/>
            <person name="Lorenzen M."/>
            <person name="Richards S."/>
            <person name="Roth S."/>
            <person name="Schroder R."/>
            <person name="Tautz D."/>
            <person name="Zdobnov E.M."/>
            <person name="Muzny D."/>
            <person name="Gibbs R.A."/>
            <person name="Weinstock G.M."/>
            <person name="Attaway T."/>
            <person name="Bell S."/>
            <person name="Buhay C.J."/>
            <person name="Chandrabose M.N."/>
            <person name="Chavez D."/>
            <person name="Clerk-Blankenburg K.P."/>
            <person name="Cree A."/>
            <person name="Dao M."/>
            <person name="Davis C."/>
            <person name="Chacko J."/>
            <person name="Dinh H."/>
            <person name="Dugan-Rocha S."/>
            <person name="Fowler G."/>
            <person name="Garner T.T."/>
            <person name="Garnes J."/>
            <person name="Gnirke A."/>
            <person name="Hawes A."/>
            <person name="Hernandez J."/>
            <person name="Hines S."/>
            <person name="Holder M."/>
            <person name="Hume J."/>
            <person name="Jhangiani S.N."/>
            <person name="Joshi V."/>
            <person name="Khan Z.M."/>
            <person name="Jackson L."/>
            <person name="Kovar C."/>
            <person name="Kowis A."/>
            <person name="Lee S."/>
            <person name="Lewis L.R."/>
            <person name="Margolis J."/>
            <person name="Morgan M."/>
            <person name="Nazareth L.V."/>
            <person name="Nguyen N."/>
            <person name="Okwuonu G."/>
            <person name="Parker D."/>
            <person name="Richards S."/>
            <person name="Ruiz S.J."/>
            <person name="Santibanez J."/>
            <person name="Savard J."/>
            <person name="Scherer S.E."/>
            <person name="Schneider B."/>
            <person name="Sodergren E."/>
            <person name="Tautz D."/>
            <person name="Vattahil S."/>
            <person name="Villasana D."/>
            <person name="White C.S."/>
            <person name="Wright R."/>
            <person name="Park Y."/>
            <person name="Beeman R.W."/>
            <person name="Lord J."/>
            <person name="Oppert B."/>
            <person name="Lorenzen M."/>
            <person name="Brown S."/>
            <person name="Wang L."/>
            <person name="Savard J."/>
            <person name="Tautz D."/>
            <person name="Richards S."/>
            <person name="Weinstock G."/>
            <person name="Gibbs R.A."/>
            <person name="Liu Y."/>
            <person name="Worley K."/>
            <person name="Weinstock G."/>
            <person name="Elsik C.G."/>
            <person name="Reese J.T."/>
            <person name="Elhaik E."/>
            <person name="Landan G."/>
            <person name="Graur D."/>
            <person name="Arensburger P."/>
            <person name="Atkinson P."/>
            <person name="Beeman R.W."/>
            <person name="Beidler J."/>
            <person name="Brown S.J."/>
            <person name="Demuth J.P."/>
            <person name="Drury D.W."/>
            <person name="Du Y.Z."/>
            <person name="Fujiwara H."/>
            <person name="Lorenzen M."/>
            <person name="Maselli V."/>
            <person name="Osanai M."/>
            <person name="Park Y."/>
            <person name="Robertson H.M."/>
            <person name="Tu Z."/>
            <person name="Wang J.J."/>
            <person name="Wang S."/>
            <person name="Richards S."/>
            <person name="Song H."/>
            <person name="Zhang L."/>
            <person name="Sodergren E."/>
            <person name="Werner D."/>
            <person name="Stanke M."/>
            <person name="Morgenstern B."/>
            <person name="Solovyev V."/>
            <person name="Kosarev P."/>
            <person name="Brown G."/>
            <person name="Chen H.C."/>
            <person name="Ermolaeva O."/>
            <person name="Hlavina W."/>
            <person name="Kapustin Y."/>
            <person name="Kiryutin B."/>
            <person name="Kitts P."/>
            <person name="Maglott D."/>
            <person name="Pruitt K."/>
            <person name="Sapojnikov V."/>
            <person name="Souvorov A."/>
            <person name="Mackey A.J."/>
            <person name="Waterhouse R.M."/>
            <person name="Wyder S."/>
            <person name="Zdobnov E.M."/>
            <person name="Zdobnov E.M."/>
            <person name="Wyder S."/>
            <person name="Kriventseva E.V."/>
            <person name="Kadowaki T."/>
            <person name="Bork P."/>
            <person name="Aranda M."/>
            <person name="Bao R."/>
            <person name="Beermann A."/>
            <person name="Berns N."/>
            <person name="Bolognesi R."/>
            <person name="Bonneton F."/>
            <person name="Bopp D."/>
            <person name="Brown S.J."/>
            <person name="Bucher G."/>
            <person name="Butts T."/>
            <person name="Chaumot A."/>
            <person name="Denell R.E."/>
            <person name="Ferrier D.E."/>
            <person name="Friedrich M."/>
            <person name="Gordon C.M."/>
            <person name="Jindra M."/>
            <person name="Klingler M."/>
            <person name="Lan Q."/>
            <person name="Lattorff H.M."/>
            <person name="Laudet V."/>
            <person name="von Levetsow C."/>
            <person name="Liu Z."/>
            <person name="Lutz R."/>
            <person name="Lynch J.A."/>
            <person name="da Fonseca R.N."/>
            <person name="Posnien N."/>
            <person name="Reuter R."/>
            <person name="Roth S."/>
            <person name="Savard J."/>
            <person name="Schinko J.B."/>
            <person name="Schmitt C."/>
            <person name="Schoppmeier M."/>
            <person name="Schroder R."/>
            <person name="Shippy T.D."/>
            <person name="Simonnet F."/>
            <person name="Marques-Souza H."/>
            <person name="Tautz D."/>
            <person name="Tomoyasu Y."/>
            <person name="Trauner J."/>
            <person name="Van der Zee M."/>
            <person name="Vervoort M."/>
            <person name="Wittkopp N."/>
            <person name="Wimmer E.A."/>
            <person name="Yang X."/>
            <person name="Jones A.K."/>
            <person name="Sattelle D.B."/>
            <person name="Ebert P.R."/>
            <person name="Nelson D."/>
            <person name="Scott J.G."/>
            <person name="Beeman R.W."/>
            <person name="Muthukrishnan S."/>
            <person name="Kramer K.J."/>
            <person name="Arakane Y."/>
            <person name="Beeman R.W."/>
            <person name="Zhu Q."/>
            <person name="Hogenkamp D."/>
            <person name="Dixit R."/>
            <person name="Oppert B."/>
            <person name="Jiang H."/>
            <person name="Zou Z."/>
            <person name="Marshall J."/>
            <person name="Elpidina E."/>
            <person name="Vinokurov K."/>
            <person name="Oppert C."/>
            <person name="Zou Z."/>
            <person name="Evans J."/>
            <person name="Lu Z."/>
            <person name="Zhao P."/>
            <person name="Sumathipala N."/>
            <person name="Altincicek B."/>
            <person name="Vilcinskas A."/>
            <person name="Williams M."/>
            <person name="Hultmark D."/>
            <person name="Hetru C."/>
            <person name="Jiang H."/>
            <person name="Grimmelikhuijzen C.J."/>
            <person name="Hauser F."/>
            <person name="Cazzamali G."/>
            <person name="Williamson M."/>
            <person name="Park Y."/>
            <person name="Li B."/>
            <person name="Tanaka Y."/>
            <person name="Predel R."/>
            <person name="Neupert S."/>
            <person name="Schachtner J."/>
            <person name="Verleyen P."/>
            <person name="Raible F."/>
            <person name="Bork P."/>
            <person name="Friedrich M."/>
            <person name="Walden K.K."/>
            <person name="Robertson H.M."/>
            <person name="Angeli S."/>
            <person name="Foret S."/>
            <person name="Bucher G."/>
            <person name="Schuetz S."/>
            <person name="Maleszka R."/>
            <person name="Wimmer E.A."/>
            <person name="Beeman R.W."/>
            <person name="Lorenzen M."/>
            <person name="Tomoyasu Y."/>
            <person name="Miller S.C."/>
            <person name="Grossmann D."/>
            <person name="Bucher G."/>
        </authorList>
    </citation>
    <scope>NUCLEOTIDE SEQUENCE [LARGE SCALE GENOMIC DNA]</scope>
    <source>
        <strain evidence="14 15">Georgia GA2</strain>
    </source>
</reference>
<dbReference type="GO" id="GO:0016705">
    <property type="term" value="F:oxidoreductase activity, acting on paired donors, with incorporation or reduction of molecular oxygen"/>
    <property type="evidence" value="ECO:0007669"/>
    <property type="project" value="InterPro"/>
</dbReference>
<sequence length="1431" mass="163737">MLTIILSVVLGALIYYKLIKPASFWEERNITHASAWPLIGSMWESVIQKKNFNEISADIYKKYPNDRYVGYMQFSNPALLIRDLNLIKQIGVKAFDHFHDHLAFVGVKAEPLFSKSLAILQGEEWKQMRATLSPVFTSSKMKNMYHLIYECAENFAKHFQGRKEDVEVKDIFSKFTNDVIATAAFGIQINSLEEPNNEFYLMGKLLTTFKGWQLIKFFFAQSVPRIFELTKLNIFNQKVIKYFYDIIIDNIHKREKEGIIRPDLIHLLMEARKGKLKHDNSNEGGDGFATVEESDIGKNSKQLELTEDLMVAQALIFFFAGFETISTSFSFTAYELATNPDVQKKLQKEIDSAFQENHGKISYNVLQSMKYLDQVVSGGYFHCLKFFYDFFAESLRLWPPAPQTDRFCNTDFVLEPTKPDERRFTIEKGVTTIIPIYGIHRDPQYFPNPDKFDPERFSDENKAKIVPGTYMPFGVGPRNCIGSRLALLELKTLFFHLLSKCDIVTNSKTVIPLKISPNNGNITPKEGIHLSFKPRKINGKIFRRLIISPLTKMLTTILLTLLSALIYFKLIKPASFWETRNVPHVTSWPLVGSMFPVLTQKKHFVEISQNIYTQFPNAKCVGYVLFTKPTLLIRDLDLLKQIGVKEFDSFHDHLPFVTEATEPLLSKSLLNLLGDEWRKMRATLSPAFTSSKMKHMYQLICECAERFTQHFGNRTVDVEIKDVFSRFSNDVIASAAFGIQVDSLKEPGNEFYSMGKAVTSILNGFQMVKVFLALSFPNIAKLIQFRAIPPKVTSFFYDIIIDNIKKRKNEGIVRPDMVHLLMEAQSGKLKHDNNTEQVDGFATVEESEIGKNSNKIQLTDELIVAQALIFLLAGFDSVSTGLSFIAYELATNPDVQKKLQEEIDSVLEKNQGKDKSTIIAILKQFVKMLTLILGVILGAIIYYKLRKPAHFWAEKNIPHLSSWPIVGNMWPFVVQKKHITEIIADIYRQFPTDRYVGYYHFMTPTLLLRDVELIKQIGVKEFDSFHDHVSVSNTNTEPLLSEALTNLPGEKWKEMRATLSPAFTSSKIKNMYSLISECAENFVDFFQGREQDVEIKEVFSRFSNDVIATAAFGIRVNSVQEPNNEFYAMGRSLTTFSAFQILKIFLAHLVPKIAEFFEYRVLPRKVTDFFEGLILDNMQKREAEKIVRPDLIHLLMEARKGKLKHDNSNEGGEGFATVEESEIGKNTKQVELTDEKIVAQALLFFFAGFETVSTGVSFMAYELATNPHVQKKLQKEIDLTLQENHGKISYNVLQSMKYLDQVVCESLRLWPPAPQTDRLCNKNFVIEASKPHERTFTVEKDTMVMISMFAIHRDPQYFPDPEKFDPERFSDENKAKIVPGTYMPFGVGPRNCIAKFDIVPNGKTVIPIKISPSTANMVPQEGIHLTFKPRL</sequence>
<keyword evidence="7" id="KW-0256">Endoplasmic reticulum</keyword>
<dbReference type="OMA" id="LMFQPIH"/>
<reference evidence="14 15" key="2">
    <citation type="journal article" date="2010" name="Nucleic Acids Res.">
        <title>BeetleBase in 2010: revisions to provide comprehensive genomic information for Tribolium castaneum.</title>
        <authorList>
            <person name="Kim H.S."/>
            <person name="Murphy T."/>
            <person name="Xia J."/>
            <person name="Caragea D."/>
            <person name="Park Y."/>
            <person name="Beeman R.W."/>
            <person name="Lorenzen M.D."/>
            <person name="Butcher S."/>
            <person name="Manak J.R."/>
            <person name="Brown S.J."/>
        </authorList>
    </citation>
    <scope>GENOME REANNOTATION</scope>
    <source>
        <strain evidence="14 15">Georgia GA2</strain>
    </source>
</reference>
<dbReference type="InterPro" id="IPR002401">
    <property type="entry name" value="Cyt_P450_E_grp-I"/>
</dbReference>
<evidence type="ECO:0000256" key="8">
    <source>
        <dbReference type="ARBA" id="ARBA00022848"/>
    </source>
</evidence>
<evidence type="ECO:0000256" key="5">
    <source>
        <dbReference type="ARBA" id="ARBA00022617"/>
    </source>
</evidence>
<keyword evidence="13" id="KW-0812">Transmembrane</keyword>
<evidence type="ECO:0000256" key="7">
    <source>
        <dbReference type="ARBA" id="ARBA00022824"/>
    </source>
</evidence>
<dbReference type="GO" id="GO:0004497">
    <property type="term" value="F:monooxygenase activity"/>
    <property type="evidence" value="ECO:0007669"/>
    <property type="project" value="UniProtKB-KW"/>
</dbReference>
<keyword evidence="10" id="KW-0408">Iron</keyword>
<keyword evidence="9" id="KW-0560">Oxidoreductase</keyword>
<dbReference type="Pfam" id="PF00067">
    <property type="entry name" value="p450"/>
    <property type="match status" value="3"/>
</dbReference>
<keyword evidence="6" id="KW-0479">Metal-binding</keyword>
<organism evidence="14 15">
    <name type="scientific">Tribolium castaneum</name>
    <name type="common">Red flour beetle</name>
    <dbReference type="NCBI Taxonomy" id="7070"/>
    <lineage>
        <taxon>Eukaryota</taxon>
        <taxon>Metazoa</taxon>
        <taxon>Ecdysozoa</taxon>
        <taxon>Arthropoda</taxon>
        <taxon>Hexapoda</taxon>
        <taxon>Insecta</taxon>
        <taxon>Pterygota</taxon>
        <taxon>Neoptera</taxon>
        <taxon>Endopterygota</taxon>
        <taxon>Coleoptera</taxon>
        <taxon>Polyphaga</taxon>
        <taxon>Cucujiformia</taxon>
        <taxon>Tenebrionidae</taxon>
        <taxon>Tenebrionidae incertae sedis</taxon>
        <taxon>Tribolium</taxon>
    </lineage>
</organism>
<comment type="similarity">
    <text evidence="4">Belongs to the cytochrome P450 family.</text>
</comment>
<dbReference type="PRINTS" id="PR00463">
    <property type="entry name" value="EP450I"/>
</dbReference>
<keyword evidence="15" id="KW-1185">Reference proteome</keyword>
<evidence type="ECO:0000256" key="12">
    <source>
        <dbReference type="ARBA" id="ARBA00023136"/>
    </source>
</evidence>
<feature type="transmembrane region" description="Helical" evidence="13">
    <location>
        <begin position="553"/>
        <end position="571"/>
    </location>
</feature>
<proteinExistence type="inferred from homology"/>
<dbReference type="PANTHER" id="PTHR24292:SF54">
    <property type="entry name" value="CYP9F3-RELATED"/>
    <property type="match status" value="1"/>
</dbReference>
<dbReference type="InterPro" id="IPR036396">
    <property type="entry name" value="Cyt_P450_sf"/>
</dbReference>
<evidence type="ECO:0000256" key="1">
    <source>
        <dbReference type="ARBA" id="ARBA00001971"/>
    </source>
</evidence>
<dbReference type="FunFam" id="1.10.630.10:FF:000042">
    <property type="entry name" value="Cytochrome P450"/>
    <property type="match status" value="2"/>
</dbReference>
<keyword evidence="11" id="KW-0503">Monooxygenase</keyword>
<dbReference type="InParanoid" id="A0A139WCP0"/>
<dbReference type="GO" id="GO:0005789">
    <property type="term" value="C:endoplasmic reticulum membrane"/>
    <property type="evidence" value="ECO:0007669"/>
    <property type="project" value="UniProtKB-SubCell"/>
</dbReference>
<evidence type="ECO:0000256" key="9">
    <source>
        <dbReference type="ARBA" id="ARBA00023002"/>
    </source>
</evidence>
<evidence type="ECO:0000256" key="3">
    <source>
        <dbReference type="ARBA" id="ARBA00004406"/>
    </source>
</evidence>
<evidence type="ECO:0000256" key="13">
    <source>
        <dbReference type="SAM" id="Phobius"/>
    </source>
</evidence>
<dbReference type="STRING" id="7070.A0A139WCP0"/>
<dbReference type="GO" id="GO:0005506">
    <property type="term" value="F:iron ion binding"/>
    <property type="evidence" value="ECO:0007669"/>
    <property type="project" value="InterPro"/>
</dbReference>
<evidence type="ECO:0000313" key="15">
    <source>
        <dbReference type="Proteomes" id="UP000007266"/>
    </source>
</evidence>
<protein>
    <recommendedName>
        <fullName evidence="16">Cytochrome P450</fullName>
    </recommendedName>
</protein>
<gene>
    <name evidence="14" type="primary">AUGUSTUS-3.0.2_34188</name>
    <name evidence="14" type="ORF">TcasGA2_TC034188</name>
</gene>
<dbReference type="SUPFAM" id="SSF48264">
    <property type="entry name" value="Cytochrome P450"/>
    <property type="match status" value="3"/>
</dbReference>
<dbReference type="InterPro" id="IPR050476">
    <property type="entry name" value="Insect_CytP450_Detox"/>
</dbReference>
<evidence type="ECO:0000256" key="10">
    <source>
        <dbReference type="ARBA" id="ARBA00023004"/>
    </source>
</evidence>
<evidence type="ECO:0000256" key="4">
    <source>
        <dbReference type="ARBA" id="ARBA00010617"/>
    </source>
</evidence>
<keyword evidence="12 13" id="KW-0472">Membrane</keyword>
<dbReference type="EMBL" id="KQ971363">
    <property type="protein sequence ID" value="KYB25693.1"/>
    <property type="molecule type" value="Genomic_DNA"/>
</dbReference>
<dbReference type="CDD" id="cd11056">
    <property type="entry name" value="CYP6-like"/>
    <property type="match status" value="2"/>
</dbReference>
<dbReference type="PRINTS" id="PR00385">
    <property type="entry name" value="P450"/>
</dbReference>
<dbReference type="InterPro" id="IPR017972">
    <property type="entry name" value="Cyt_P450_CS"/>
</dbReference>
<evidence type="ECO:0000256" key="6">
    <source>
        <dbReference type="ARBA" id="ARBA00022723"/>
    </source>
</evidence>
<name>A0A139WCP0_TRICA</name>